<evidence type="ECO:0000313" key="7">
    <source>
        <dbReference type="EMBL" id="KZP09723.1"/>
    </source>
</evidence>
<keyword evidence="8" id="KW-1185">Reference proteome</keyword>
<feature type="transmembrane region" description="Helical" evidence="6">
    <location>
        <begin position="225"/>
        <end position="246"/>
    </location>
</feature>
<evidence type="ECO:0000313" key="8">
    <source>
        <dbReference type="Proteomes" id="UP000076532"/>
    </source>
</evidence>
<protein>
    <submittedName>
        <fullName evidence="7">Uncharacterized protein</fullName>
    </submittedName>
</protein>
<dbReference type="OrthoDB" id="3561359at2759"/>
<evidence type="ECO:0000256" key="5">
    <source>
        <dbReference type="ARBA" id="ARBA00023136"/>
    </source>
</evidence>
<gene>
    <name evidence="7" type="ORF">FIBSPDRAFT_1051735</name>
</gene>
<evidence type="ECO:0000256" key="3">
    <source>
        <dbReference type="ARBA" id="ARBA00022692"/>
    </source>
</evidence>
<keyword evidence="4 6" id="KW-1133">Transmembrane helix</keyword>
<comment type="subcellular location">
    <subcellularLocation>
        <location evidence="1">Membrane</location>
        <topology evidence="1">Multi-pass membrane protein</topology>
    </subcellularLocation>
</comment>
<dbReference type="GO" id="GO:0022857">
    <property type="term" value="F:transmembrane transporter activity"/>
    <property type="evidence" value="ECO:0007669"/>
    <property type="project" value="TreeGrafter"/>
</dbReference>
<keyword evidence="2" id="KW-0813">Transport</keyword>
<proteinExistence type="predicted"/>
<dbReference type="PANTHER" id="PTHR23502">
    <property type="entry name" value="MAJOR FACILITATOR SUPERFAMILY"/>
    <property type="match status" value="1"/>
</dbReference>
<dbReference type="AlphaFoldDB" id="A0A165YMJ0"/>
<dbReference type="PANTHER" id="PTHR23502:SF132">
    <property type="entry name" value="POLYAMINE TRANSPORTER 2-RELATED"/>
    <property type="match status" value="1"/>
</dbReference>
<reference evidence="7 8" key="1">
    <citation type="journal article" date="2016" name="Mol. Biol. Evol.">
        <title>Comparative Genomics of Early-Diverging Mushroom-Forming Fungi Provides Insights into the Origins of Lignocellulose Decay Capabilities.</title>
        <authorList>
            <person name="Nagy L.G."/>
            <person name="Riley R."/>
            <person name="Tritt A."/>
            <person name="Adam C."/>
            <person name="Daum C."/>
            <person name="Floudas D."/>
            <person name="Sun H."/>
            <person name="Yadav J.S."/>
            <person name="Pangilinan J."/>
            <person name="Larsson K.H."/>
            <person name="Matsuura K."/>
            <person name="Barry K."/>
            <person name="Labutti K."/>
            <person name="Kuo R."/>
            <person name="Ohm R.A."/>
            <person name="Bhattacharya S.S."/>
            <person name="Shirouzu T."/>
            <person name="Yoshinaga Y."/>
            <person name="Martin F.M."/>
            <person name="Grigoriev I.V."/>
            <person name="Hibbett D.S."/>
        </authorList>
    </citation>
    <scope>NUCLEOTIDE SEQUENCE [LARGE SCALE GENOMIC DNA]</scope>
    <source>
        <strain evidence="7 8">CBS 109695</strain>
    </source>
</reference>
<evidence type="ECO:0000256" key="2">
    <source>
        <dbReference type="ARBA" id="ARBA00022448"/>
    </source>
</evidence>
<dbReference type="Proteomes" id="UP000076532">
    <property type="component" value="Unassembled WGS sequence"/>
</dbReference>
<keyword evidence="3 6" id="KW-0812">Transmembrane</keyword>
<sequence>MSARVPLPWPDGGIPLSPFLGPITGPLVGGFINRTRTGAGRGGIWRVVPSAKLATQQFYNLVPETYAPVLYKWKAARLRVSTHDERCYAPLDGKDINLVRVVVISCYKLFRASKLNAQRYLTNRCRVAYRADDLRPHGPPHRLERAPPRDAVPRLPAFRFVFAKHGFSVDQTGTMFPGIEVGMVGAICRIQLWNRTGLFMKETLKSDGRPPPDTQLYMGQVGGTLVPIGLFALTFTAYASVPWIVLKSNYRVHPQSTVSFGCLFFS</sequence>
<keyword evidence="5 6" id="KW-0472">Membrane</keyword>
<dbReference type="GO" id="GO:0005886">
    <property type="term" value="C:plasma membrane"/>
    <property type="evidence" value="ECO:0007669"/>
    <property type="project" value="TreeGrafter"/>
</dbReference>
<accession>A0A165YMJ0</accession>
<name>A0A165YMJ0_9AGAM</name>
<dbReference type="STRING" id="436010.A0A165YMJ0"/>
<evidence type="ECO:0000256" key="6">
    <source>
        <dbReference type="SAM" id="Phobius"/>
    </source>
</evidence>
<organism evidence="7 8">
    <name type="scientific">Athelia psychrophila</name>
    <dbReference type="NCBI Taxonomy" id="1759441"/>
    <lineage>
        <taxon>Eukaryota</taxon>
        <taxon>Fungi</taxon>
        <taxon>Dikarya</taxon>
        <taxon>Basidiomycota</taxon>
        <taxon>Agaricomycotina</taxon>
        <taxon>Agaricomycetes</taxon>
        <taxon>Agaricomycetidae</taxon>
        <taxon>Atheliales</taxon>
        <taxon>Atheliaceae</taxon>
        <taxon>Athelia</taxon>
    </lineage>
</organism>
<evidence type="ECO:0000256" key="1">
    <source>
        <dbReference type="ARBA" id="ARBA00004141"/>
    </source>
</evidence>
<dbReference type="EMBL" id="KV417694">
    <property type="protein sequence ID" value="KZP09723.1"/>
    <property type="molecule type" value="Genomic_DNA"/>
</dbReference>
<evidence type="ECO:0000256" key="4">
    <source>
        <dbReference type="ARBA" id="ARBA00022989"/>
    </source>
</evidence>